<dbReference type="Gene3D" id="3.30.310.70">
    <property type="entry name" value="TT1751-like domain"/>
    <property type="match status" value="1"/>
</dbReference>
<proteinExistence type="predicted"/>
<evidence type="ECO:0000313" key="3">
    <source>
        <dbReference type="Proteomes" id="UP000027451"/>
    </source>
</evidence>
<dbReference type="SUPFAM" id="SSF103247">
    <property type="entry name" value="TT1751-like"/>
    <property type="match status" value="1"/>
</dbReference>
<dbReference type="EMBL" id="JFHD01000050">
    <property type="protein sequence ID" value="KDR25265.1"/>
    <property type="molecule type" value="Genomic_DNA"/>
</dbReference>
<sequence>MAYYFAKTLAISFDDAVRRVIDALTSQGFGVLTDIDVQGTLKAKIDIAFRRYRILGACNPTFAYRALQAEDKIGAMLPCNVVIHEPAGGDVEVAAVDPVASMQATNNSALASIAEELREKLRNVIAGL</sequence>
<dbReference type="InterPro" id="IPR005180">
    <property type="entry name" value="DUF302"/>
</dbReference>
<organism evidence="2 3">
    <name type="scientific">Caballeronia zhejiangensis</name>
    <dbReference type="NCBI Taxonomy" id="871203"/>
    <lineage>
        <taxon>Bacteria</taxon>
        <taxon>Pseudomonadati</taxon>
        <taxon>Pseudomonadota</taxon>
        <taxon>Betaproteobacteria</taxon>
        <taxon>Burkholderiales</taxon>
        <taxon>Burkholderiaceae</taxon>
        <taxon>Caballeronia</taxon>
    </lineage>
</organism>
<dbReference type="InterPro" id="IPR016796">
    <property type="entry name" value="UCP021774"/>
</dbReference>
<dbReference type="PIRSF" id="PIRSF021774">
    <property type="entry name" value="UCP021774"/>
    <property type="match status" value="1"/>
</dbReference>
<dbReference type="OrthoDB" id="9791067at2"/>
<evidence type="ECO:0000259" key="1">
    <source>
        <dbReference type="Pfam" id="PF03625"/>
    </source>
</evidence>
<gene>
    <name evidence="2" type="ORF">BG60_30325</name>
</gene>
<dbReference type="PANTHER" id="PTHR38342">
    <property type="entry name" value="SLR5037 PROTEIN"/>
    <property type="match status" value="1"/>
</dbReference>
<accession>A0A656Q9E0</accession>
<dbReference type="CDD" id="cd14797">
    <property type="entry name" value="DUF302"/>
    <property type="match status" value="1"/>
</dbReference>
<dbReference type="PANTHER" id="PTHR38342:SF1">
    <property type="entry name" value="SLR5037 PROTEIN"/>
    <property type="match status" value="1"/>
</dbReference>
<dbReference type="AlphaFoldDB" id="A0A656Q9E0"/>
<name>A0A656Q9E0_9BURK</name>
<keyword evidence="3" id="KW-1185">Reference proteome</keyword>
<evidence type="ECO:0000313" key="2">
    <source>
        <dbReference type="EMBL" id="KDR25265.1"/>
    </source>
</evidence>
<comment type="caution">
    <text evidence="2">The sequence shown here is derived from an EMBL/GenBank/DDBJ whole genome shotgun (WGS) entry which is preliminary data.</text>
</comment>
<reference evidence="2 3" key="1">
    <citation type="submission" date="2014-03" db="EMBL/GenBank/DDBJ databases">
        <title>Draft Genome Sequences of Four Burkholderia Strains.</title>
        <authorList>
            <person name="Liu X.Y."/>
            <person name="Li C.X."/>
            <person name="Xu J.H."/>
        </authorList>
    </citation>
    <scope>NUCLEOTIDE SEQUENCE [LARGE SCALE GENOMIC DNA]</scope>
    <source>
        <strain evidence="2 3">OP-1</strain>
    </source>
</reference>
<dbReference type="InterPro" id="IPR035923">
    <property type="entry name" value="TT1751-like_sf"/>
</dbReference>
<dbReference type="Proteomes" id="UP000027451">
    <property type="component" value="Unassembled WGS sequence"/>
</dbReference>
<dbReference type="Pfam" id="PF03625">
    <property type="entry name" value="DUF302"/>
    <property type="match status" value="1"/>
</dbReference>
<feature type="domain" description="DUF302" evidence="1">
    <location>
        <begin position="35"/>
        <end position="98"/>
    </location>
</feature>
<protein>
    <recommendedName>
        <fullName evidence="1">DUF302 domain-containing protein</fullName>
    </recommendedName>
</protein>